<dbReference type="AlphaFoldDB" id="A0A1B7YE68"/>
<dbReference type="EMBL" id="LTAN01000004">
    <property type="protein sequence ID" value="OBR10322.1"/>
    <property type="molecule type" value="Genomic_DNA"/>
</dbReference>
<keyword evidence="2" id="KW-1185">Reference proteome</keyword>
<dbReference type="Proteomes" id="UP000092177">
    <property type="component" value="Chromosome 4"/>
</dbReference>
<evidence type="ECO:0000313" key="2">
    <source>
        <dbReference type="Proteomes" id="UP000092177"/>
    </source>
</evidence>
<dbReference type="KEGG" id="chig:CH63R_06014"/>
<accession>A0A1B7YE68</accession>
<comment type="caution">
    <text evidence="1">The sequence shown here is derived from an EMBL/GenBank/DDBJ whole genome shotgun (WGS) entry which is preliminary data.</text>
</comment>
<dbReference type="RefSeq" id="XP_018158839.1">
    <property type="nucleotide sequence ID" value="XM_018300989.1"/>
</dbReference>
<dbReference type="VEuPathDB" id="FungiDB:CH63R_06014"/>
<reference evidence="2" key="1">
    <citation type="journal article" date="2017" name="BMC Genomics">
        <title>Gapless genome assembly of Colletotrichum higginsianum reveals chromosome structure and association of transposable elements with secondary metabolite gene clusters.</title>
        <authorList>
            <person name="Dallery J.-F."/>
            <person name="Lapalu N."/>
            <person name="Zampounis A."/>
            <person name="Pigne S."/>
            <person name="Luyten I."/>
            <person name="Amselem J."/>
            <person name="Wittenberg A.H.J."/>
            <person name="Zhou S."/>
            <person name="de Queiroz M.V."/>
            <person name="Robin G.P."/>
            <person name="Auger A."/>
            <person name="Hainaut M."/>
            <person name="Henrissat B."/>
            <person name="Kim K.-T."/>
            <person name="Lee Y.-H."/>
            <person name="Lespinet O."/>
            <person name="Schwartz D.C."/>
            <person name="Thon M.R."/>
            <person name="O'Connell R.J."/>
        </authorList>
    </citation>
    <scope>NUCLEOTIDE SEQUENCE [LARGE SCALE GENOMIC DNA]</scope>
    <source>
        <strain evidence="2">IMI 349063</strain>
    </source>
</reference>
<proteinExistence type="predicted"/>
<protein>
    <submittedName>
        <fullName evidence="1">Uncharacterized protein</fullName>
    </submittedName>
</protein>
<evidence type="ECO:0000313" key="1">
    <source>
        <dbReference type="EMBL" id="OBR10322.1"/>
    </source>
</evidence>
<name>A0A1B7YE68_COLHI</name>
<organism evidence="1 2">
    <name type="scientific">Colletotrichum higginsianum (strain IMI 349063)</name>
    <name type="common">Crucifer anthracnose fungus</name>
    <dbReference type="NCBI Taxonomy" id="759273"/>
    <lineage>
        <taxon>Eukaryota</taxon>
        <taxon>Fungi</taxon>
        <taxon>Dikarya</taxon>
        <taxon>Ascomycota</taxon>
        <taxon>Pezizomycotina</taxon>
        <taxon>Sordariomycetes</taxon>
        <taxon>Hypocreomycetidae</taxon>
        <taxon>Glomerellales</taxon>
        <taxon>Glomerellaceae</taxon>
        <taxon>Colletotrichum</taxon>
        <taxon>Colletotrichum destructivum species complex</taxon>
    </lineage>
</organism>
<dbReference type="GeneID" id="28865096"/>
<sequence length="89" mass="10254">MTVIIYGTVAIDGQWLQRGFTNLRQHAANTLCRTKPLMERMAMHRTSLMGVTSHMNPPNDMKRLPEAGSLIGTLHNYRRRRCTDDRDRA</sequence>
<gene>
    <name evidence="1" type="ORF">CH63R_06014</name>
</gene>